<dbReference type="InterPro" id="IPR006633">
    <property type="entry name" value="Carb-bd_sugar_hydrolysis-dom"/>
</dbReference>
<dbReference type="KEGG" id="mmj:MSMAS_1265"/>
<protein>
    <submittedName>
        <fullName evidence="6">Cell surface protein</fullName>
    </submittedName>
</protein>
<evidence type="ECO:0000313" key="7">
    <source>
        <dbReference type="Proteomes" id="UP000033097"/>
    </source>
</evidence>
<organism evidence="6 7">
    <name type="scientific">Methanosarcina mazei S-6</name>
    <dbReference type="NCBI Taxonomy" id="213585"/>
    <lineage>
        <taxon>Archaea</taxon>
        <taxon>Methanobacteriati</taxon>
        <taxon>Methanobacteriota</taxon>
        <taxon>Stenosarchaea group</taxon>
        <taxon>Methanomicrobia</taxon>
        <taxon>Methanosarcinales</taxon>
        <taxon>Methanosarcinaceae</taxon>
        <taxon>Methanosarcina</taxon>
    </lineage>
</organism>
<dbReference type="InterPro" id="IPR006626">
    <property type="entry name" value="PbH1"/>
</dbReference>
<feature type="compositionally biased region" description="Polar residues" evidence="4">
    <location>
        <begin position="411"/>
        <end position="426"/>
    </location>
</feature>
<dbReference type="InterPro" id="IPR011050">
    <property type="entry name" value="Pectin_lyase_fold/virulence"/>
</dbReference>
<dbReference type="PROSITE" id="PS50093">
    <property type="entry name" value="PKD"/>
    <property type="match status" value="1"/>
</dbReference>
<dbReference type="InterPro" id="IPR022441">
    <property type="entry name" value="Para_beta_helix_rpt-2"/>
</dbReference>
<dbReference type="EMBL" id="CP009512">
    <property type="protein sequence ID" value="AKB64461.1"/>
    <property type="molecule type" value="Genomic_DNA"/>
</dbReference>
<keyword evidence="2" id="KW-0677">Repeat</keyword>
<evidence type="ECO:0000256" key="1">
    <source>
        <dbReference type="ARBA" id="ARBA00004906"/>
    </source>
</evidence>
<evidence type="ECO:0000256" key="4">
    <source>
        <dbReference type="SAM" id="MobiDB-lite"/>
    </source>
</evidence>
<dbReference type="InterPro" id="IPR000601">
    <property type="entry name" value="PKD_dom"/>
</dbReference>
<dbReference type="Pfam" id="PF05048">
    <property type="entry name" value="NosD"/>
    <property type="match status" value="1"/>
</dbReference>
<dbReference type="Proteomes" id="UP000033097">
    <property type="component" value="Chromosome"/>
</dbReference>
<feature type="region of interest" description="Disordered" evidence="4">
    <location>
        <begin position="403"/>
        <end position="426"/>
    </location>
</feature>
<dbReference type="InterPro" id="IPR012334">
    <property type="entry name" value="Pectin_lyas_fold"/>
</dbReference>
<dbReference type="RefSeq" id="WP_011032017.1">
    <property type="nucleotide sequence ID" value="NZ_CP009512.1"/>
</dbReference>
<dbReference type="NCBIfam" id="TIGR03804">
    <property type="entry name" value="para_beta_helix"/>
    <property type="match status" value="4"/>
</dbReference>
<keyword evidence="3" id="KW-0833">Ubl conjugation pathway</keyword>
<dbReference type="HOGENOM" id="CLU_009318_4_2_2"/>
<reference evidence="6 7" key="1">
    <citation type="submission" date="2014-07" db="EMBL/GenBank/DDBJ databases">
        <title>Methanogenic archaea and the global carbon cycle.</title>
        <authorList>
            <person name="Henriksen J.R."/>
            <person name="Luke J."/>
            <person name="Reinhart S."/>
            <person name="Benedict M.N."/>
            <person name="Youngblut N.D."/>
            <person name="Metcalf M.E."/>
            <person name="Whitaker R.J."/>
            <person name="Metcalf W.W."/>
        </authorList>
    </citation>
    <scope>NUCLEOTIDE SEQUENCE [LARGE SCALE GENOMIC DNA]</scope>
    <source>
        <strain evidence="6 7">S-6</strain>
    </source>
</reference>
<dbReference type="Gene3D" id="2.60.40.10">
    <property type="entry name" value="Immunoglobulins"/>
    <property type="match status" value="1"/>
</dbReference>
<dbReference type="InterPro" id="IPR051550">
    <property type="entry name" value="SCF-Subunits/Alg-Epimerases"/>
</dbReference>
<sequence>MQEAVNSALPGDVIIVKPGSYYDHVTVTTNNLVIRSESGNPEDTVIEGYNPTADVFTIEADNITLEGFTIMGAGANCSGLCLHGCTNCLIDSNTFFNDFRGIYLKSSLNNDILNNIVIKGGRGISIEESNHNSVSKNKVSECGYGINLLNSKDNRISKNTVAGNKDYGILVQSSDSNTFSRNNASENGRGIHIGNSDGNTLSNNKISLNEVHGLFVCPKSDKNLVYNNYFSNTLNVEANNGTSNVYHKSRTKGENIVGGPYIGGNYWATPEGSGFSETAADNNGDGIADEKYLFETSDYFDPLPLIAYKPPEPVLPTANLSINTPEDYAPLSVQFTDLSENATSRTWDFENDGVIDSPDETPVYTYPSPGTYTVNLTAACENGTDTKLITINVGENNVAEIQPESAPGEESMSTTGSQAEQNSEQEGISSIPGFEMLYGIFCLLAIFLYKESTK</sequence>
<evidence type="ECO:0000256" key="2">
    <source>
        <dbReference type="ARBA" id="ARBA00022737"/>
    </source>
</evidence>
<dbReference type="Gene3D" id="2.160.20.10">
    <property type="entry name" value="Single-stranded right-handed beta-helix, Pectin lyase-like"/>
    <property type="match status" value="1"/>
</dbReference>
<dbReference type="SMR" id="A0A0E3LU11"/>
<dbReference type="GeneID" id="24850921"/>
<dbReference type="AlphaFoldDB" id="A0A0E3LU11"/>
<dbReference type="Pfam" id="PF18911">
    <property type="entry name" value="PKD_4"/>
    <property type="match status" value="1"/>
</dbReference>
<dbReference type="PANTHER" id="PTHR22990:SF15">
    <property type="entry name" value="F-BOX ONLY PROTEIN 10"/>
    <property type="match status" value="1"/>
</dbReference>
<dbReference type="InterPro" id="IPR035986">
    <property type="entry name" value="PKD_dom_sf"/>
</dbReference>
<dbReference type="SMART" id="SM00089">
    <property type="entry name" value="PKD"/>
    <property type="match status" value="1"/>
</dbReference>
<dbReference type="SMART" id="SM00710">
    <property type="entry name" value="PbH1"/>
    <property type="match status" value="7"/>
</dbReference>
<comment type="pathway">
    <text evidence="1">Protein modification; protein ubiquitination.</text>
</comment>
<feature type="domain" description="PKD" evidence="5">
    <location>
        <begin position="339"/>
        <end position="393"/>
    </location>
</feature>
<dbReference type="STRING" id="213585.MSMAS_1265"/>
<evidence type="ECO:0000259" key="5">
    <source>
        <dbReference type="PROSITE" id="PS50093"/>
    </source>
</evidence>
<dbReference type="PATRIC" id="fig|213585.10.peg.1586"/>
<dbReference type="SUPFAM" id="SSF49299">
    <property type="entry name" value="PKD domain"/>
    <property type="match status" value="1"/>
</dbReference>
<evidence type="ECO:0000256" key="3">
    <source>
        <dbReference type="ARBA" id="ARBA00022786"/>
    </source>
</evidence>
<dbReference type="CDD" id="cd00146">
    <property type="entry name" value="PKD"/>
    <property type="match status" value="1"/>
</dbReference>
<dbReference type="SMART" id="SM00722">
    <property type="entry name" value="CASH"/>
    <property type="match status" value="2"/>
</dbReference>
<dbReference type="InterPro" id="IPR007742">
    <property type="entry name" value="NosD_dom"/>
</dbReference>
<dbReference type="InterPro" id="IPR022409">
    <property type="entry name" value="PKD/Chitinase_dom"/>
</dbReference>
<name>A0A0E3LU11_METMZ</name>
<gene>
    <name evidence="6" type="ORF">MSMAS_1265</name>
</gene>
<accession>A0A0E3LU11</accession>
<dbReference type="InterPro" id="IPR013783">
    <property type="entry name" value="Ig-like_fold"/>
</dbReference>
<dbReference type="SUPFAM" id="SSF51126">
    <property type="entry name" value="Pectin lyase-like"/>
    <property type="match status" value="1"/>
</dbReference>
<evidence type="ECO:0000313" key="6">
    <source>
        <dbReference type="EMBL" id="AKB64461.1"/>
    </source>
</evidence>
<dbReference type="PANTHER" id="PTHR22990">
    <property type="entry name" value="F-BOX ONLY PROTEIN"/>
    <property type="match status" value="1"/>
</dbReference>
<proteinExistence type="predicted"/>